<evidence type="ECO:0000313" key="2">
    <source>
        <dbReference type="Proteomes" id="UP000622648"/>
    </source>
</evidence>
<comment type="caution">
    <text evidence="1">The sequence shown here is derived from an EMBL/GenBank/DDBJ whole genome shotgun (WGS) entry which is preliminary data.</text>
</comment>
<sequence>MLISLNRSAPMLVLSKEGISSTVTAVSKAAGLICWKDILHISLAKVGWDTLVELTVSRSEHYMPVIKKKLSAMAVSGIQDAAGNLQIFLTASELDMDANKLFEIIQDYQKKIAG</sequence>
<name>A0ABQ1SGK0_9SPHI</name>
<evidence type="ECO:0000313" key="1">
    <source>
        <dbReference type="EMBL" id="GGE39054.1"/>
    </source>
</evidence>
<dbReference type="NCBIfam" id="NF041635">
    <property type="entry name" value="STM3941_fam"/>
    <property type="match status" value="1"/>
</dbReference>
<dbReference type="EMBL" id="BMJO01000001">
    <property type="protein sequence ID" value="GGE39054.1"/>
    <property type="molecule type" value="Genomic_DNA"/>
</dbReference>
<organism evidence="1 2">
    <name type="scientific">Pedobacter psychrotolerans</name>
    <dbReference type="NCBI Taxonomy" id="1843235"/>
    <lineage>
        <taxon>Bacteria</taxon>
        <taxon>Pseudomonadati</taxon>
        <taxon>Bacteroidota</taxon>
        <taxon>Sphingobacteriia</taxon>
        <taxon>Sphingobacteriales</taxon>
        <taxon>Sphingobacteriaceae</taxon>
        <taxon>Pedobacter</taxon>
    </lineage>
</organism>
<keyword evidence="2" id="KW-1185">Reference proteome</keyword>
<protein>
    <submittedName>
        <fullName evidence="1">Uncharacterized protein</fullName>
    </submittedName>
</protein>
<dbReference type="Proteomes" id="UP000622648">
    <property type="component" value="Unassembled WGS sequence"/>
</dbReference>
<gene>
    <name evidence="1" type="ORF">GCM10011413_00780</name>
</gene>
<accession>A0ABQ1SGK0</accession>
<reference evidence="2" key="1">
    <citation type="journal article" date="2019" name="Int. J. Syst. Evol. Microbiol.">
        <title>The Global Catalogue of Microorganisms (GCM) 10K type strain sequencing project: providing services to taxonomists for standard genome sequencing and annotation.</title>
        <authorList>
            <consortium name="The Broad Institute Genomics Platform"/>
            <consortium name="The Broad Institute Genome Sequencing Center for Infectious Disease"/>
            <person name="Wu L."/>
            <person name="Ma J."/>
        </authorList>
    </citation>
    <scope>NUCLEOTIDE SEQUENCE [LARGE SCALE GENOMIC DNA]</scope>
    <source>
        <strain evidence="2">CGMCC 1.15644</strain>
    </source>
</reference>
<dbReference type="InterPro" id="IPR048136">
    <property type="entry name" value="STM3941-like"/>
</dbReference>
<proteinExistence type="predicted"/>